<sequence length="111" mass="12756">NAYNQVPQSLVKWGKDNLKNLWNQKSKEPPKTLSHKDSTLPSKSSNTIIPFQPQRRTNGPHSTTTTSYPHNNENYHQTETVLSMARPNARRAKLLEYYGPKPLANKQCIKR</sequence>
<reference evidence="3" key="1">
    <citation type="submission" date="2016-06" db="EMBL/GenBank/DDBJ databases">
        <title>Parallel loss of symbiosis genes in relatives of nitrogen-fixing non-legume Parasponia.</title>
        <authorList>
            <person name="Van Velzen R."/>
            <person name="Holmer R."/>
            <person name="Bu F."/>
            <person name="Rutten L."/>
            <person name="Van Zeijl A."/>
            <person name="Liu W."/>
            <person name="Santuari L."/>
            <person name="Cao Q."/>
            <person name="Sharma T."/>
            <person name="Shen D."/>
            <person name="Roswanjaya Y."/>
            <person name="Wardhani T."/>
            <person name="Kalhor M.S."/>
            <person name="Jansen J."/>
            <person name="Van den Hoogen J."/>
            <person name="Gungor B."/>
            <person name="Hartog M."/>
            <person name="Hontelez J."/>
            <person name="Verver J."/>
            <person name="Yang W.-C."/>
            <person name="Schijlen E."/>
            <person name="Repin R."/>
            <person name="Schilthuizen M."/>
            <person name="Schranz E."/>
            <person name="Heidstra R."/>
            <person name="Miyata K."/>
            <person name="Fedorova E."/>
            <person name="Kohlen W."/>
            <person name="Bisseling T."/>
            <person name="Smit S."/>
            <person name="Geurts R."/>
        </authorList>
    </citation>
    <scope>NUCLEOTIDE SEQUENCE [LARGE SCALE GENOMIC DNA]</scope>
    <source>
        <strain evidence="3">cv. WU1-14</strain>
    </source>
</reference>
<organism evidence="2 3">
    <name type="scientific">Parasponia andersonii</name>
    <name type="common">Sponia andersonii</name>
    <dbReference type="NCBI Taxonomy" id="3476"/>
    <lineage>
        <taxon>Eukaryota</taxon>
        <taxon>Viridiplantae</taxon>
        <taxon>Streptophyta</taxon>
        <taxon>Embryophyta</taxon>
        <taxon>Tracheophyta</taxon>
        <taxon>Spermatophyta</taxon>
        <taxon>Magnoliopsida</taxon>
        <taxon>eudicotyledons</taxon>
        <taxon>Gunneridae</taxon>
        <taxon>Pentapetalae</taxon>
        <taxon>rosids</taxon>
        <taxon>fabids</taxon>
        <taxon>Rosales</taxon>
        <taxon>Cannabaceae</taxon>
        <taxon>Parasponia</taxon>
    </lineage>
</organism>
<feature type="region of interest" description="Disordered" evidence="1">
    <location>
        <begin position="22"/>
        <end position="73"/>
    </location>
</feature>
<keyword evidence="3" id="KW-1185">Reference proteome</keyword>
<proteinExistence type="predicted"/>
<dbReference type="Proteomes" id="UP000237105">
    <property type="component" value="Unassembled WGS sequence"/>
</dbReference>
<accession>A0A2P5DT71</accession>
<dbReference type="EMBL" id="JXTB01000018">
    <property type="protein sequence ID" value="PON76486.1"/>
    <property type="molecule type" value="Genomic_DNA"/>
</dbReference>
<name>A0A2P5DT71_PARAD</name>
<dbReference type="OrthoDB" id="10534564at2759"/>
<evidence type="ECO:0000313" key="3">
    <source>
        <dbReference type="Proteomes" id="UP000237105"/>
    </source>
</evidence>
<protein>
    <submittedName>
        <fullName evidence="2">Uncharacterized protein</fullName>
    </submittedName>
</protein>
<gene>
    <name evidence="2" type="ORF">PanWU01x14_035400</name>
</gene>
<feature type="compositionally biased region" description="Polar residues" evidence="1">
    <location>
        <begin position="39"/>
        <end position="73"/>
    </location>
</feature>
<feature type="non-terminal residue" evidence="2">
    <location>
        <position position="1"/>
    </location>
</feature>
<feature type="compositionally biased region" description="Basic and acidic residues" evidence="1">
    <location>
        <begin position="25"/>
        <end position="38"/>
    </location>
</feature>
<evidence type="ECO:0000256" key="1">
    <source>
        <dbReference type="SAM" id="MobiDB-lite"/>
    </source>
</evidence>
<comment type="caution">
    <text evidence="2">The sequence shown here is derived from an EMBL/GenBank/DDBJ whole genome shotgun (WGS) entry which is preliminary data.</text>
</comment>
<dbReference type="AlphaFoldDB" id="A0A2P5DT71"/>
<evidence type="ECO:0000313" key="2">
    <source>
        <dbReference type="EMBL" id="PON76486.1"/>
    </source>
</evidence>